<evidence type="ECO:0000313" key="2">
    <source>
        <dbReference type="EMBL" id="KAE8982848.1"/>
    </source>
</evidence>
<feature type="domain" description="C2H2-type" evidence="1">
    <location>
        <begin position="197"/>
        <end position="218"/>
    </location>
</feature>
<dbReference type="Proteomes" id="UP000429607">
    <property type="component" value="Unassembled WGS sequence"/>
</dbReference>
<reference evidence="2 3" key="1">
    <citation type="submission" date="2018-09" db="EMBL/GenBank/DDBJ databases">
        <title>Genomic investigation of the strawberry pathogen Phytophthora fragariae indicates pathogenicity is determined by transcriptional variation in three key races.</title>
        <authorList>
            <person name="Adams T.M."/>
            <person name="Armitage A.D."/>
            <person name="Sobczyk M.K."/>
            <person name="Bates H.J."/>
            <person name="Dunwell J.M."/>
            <person name="Nellist C.F."/>
            <person name="Harrison R.J."/>
        </authorList>
    </citation>
    <scope>NUCLEOTIDE SEQUENCE [LARGE SCALE GENOMIC DNA]</scope>
    <source>
        <strain evidence="2 3">SCRP249</strain>
    </source>
</reference>
<name>A0A6A3IQ01_9STRA</name>
<sequence length="239" mass="27756">MITTVRAEIEADDESKTLDFVSIFKEVGSNTFDEFRKMAPLNRKAYKKLKDEANLLIKKFHMRWQPKEWVALKSLPGGEEQDPHRDIPAVEIGKARKKSSRAYHRPDGEHQVDIVSERSAFTELNYRIHCVLTIKGIKWRADATEFAPPPAYKGEFCPFMAPTKLQVSNHKRGCLRNPARAANRARDRELNGKGKFCCVCKKQFAKRNTYYKHYNRRHKPYLKLYAQPEGSDKPHPPQK</sequence>
<proteinExistence type="predicted"/>
<evidence type="ECO:0000259" key="1">
    <source>
        <dbReference type="PROSITE" id="PS00028"/>
    </source>
</evidence>
<accession>A0A6A3IQ01</accession>
<protein>
    <recommendedName>
        <fullName evidence="1">C2H2-type domain-containing protein</fullName>
    </recommendedName>
</protein>
<dbReference type="EMBL" id="QXFV01002833">
    <property type="protein sequence ID" value="KAE8982848.1"/>
    <property type="molecule type" value="Genomic_DNA"/>
</dbReference>
<organism evidence="2 3">
    <name type="scientific">Phytophthora rubi</name>
    <dbReference type="NCBI Taxonomy" id="129364"/>
    <lineage>
        <taxon>Eukaryota</taxon>
        <taxon>Sar</taxon>
        <taxon>Stramenopiles</taxon>
        <taxon>Oomycota</taxon>
        <taxon>Peronosporomycetes</taxon>
        <taxon>Peronosporales</taxon>
        <taxon>Peronosporaceae</taxon>
        <taxon>Phytophthora</taxon>
    </lineage>
</organism>
<gene>
    <name evidence="2" type="ORF">PR001_g23608</name>
</gene>
<dbReference type="AlphaFoldDB" id="A0A6A3IQ01"/>
<dbReference type="PROSITE" id="PS00028">
    <property type="entry name" value="ZINC_FINGER_C2H2_1"/>
    <property type="match status" value="1"/>
</dbReference>
<comment type="caution">
    <text evidence="2">The sequence shown here is derived from an EMBL/GenBank/DDBJ whole genome shotgun (WGS) entry which is preliminary data.</text>
</comment>
<evidence type="ECO:0000313" key="3">
    <source>
        <dbReference type="Proteomes" id="UP000429607"/>
    </source>
</evidence>
<dbReference type="InterPro" id="IPR013087">
    <property type="entry name" value="Znf_C2H2_type"/>
</dbReference>